<keyword evidence="5" id="KW-0813">Transport</keyword>
<dbReference type="SMART" id="SM00893">
    <property type="entry name" value="ETF"/>
    <property type="match status" value="1"/>
</dbReference>
<comment type="similarity">
    <text evidence="2">Belongs to the ETF beta-subunit/FixA family.</text>
</comment>
<dbReference type="EMBL" id="CP159218">
    <property type="protein sequence ID" value="XCG62990.1"/>
    <property type="molecule type" value="Genomic_DNA"/>
</dbReference>
<gene>
    <name evidence="9" type="ORF">ABLG96_17510</name>
</gene>
<name>A0AAU8DNA7_9ACTN</name>
<dbReference type="InterPro" id="IPR014729">
    <property type="entry name" value="Rossmann-like_a/b/a_fold"/>
</dbReference>
<comment type="subunit">
    <text evidence="3">Heterodimer of an alpha and a beta subunit.</text>
</comment>
<dbReference type="Gene3D" id="3.40.50.620">
    <property type="entry name" value="HUPs"/>
    <property type="match status" value="1"/>
</dbReference>
<comment type="function">
    <text evidence="7">The electron transfer flavoprotein serves as a specific electron acceptor for other dehydrogenases. It transfers the electrons to the main respiratory chain via ETF-ubiquinone oxidoreductase (ETF dehydrogenase).</text>
</comment>
<dbReference type="PIRSF" id="PIRSF000090">
    <property type="entry name" value="Beta-ETF"/>
    <property type="match status" value="1"/>
</dbReference>
<dbReference type="InterPro" id="IPR012255">
    <property type="entry name" value="ETF_b"/>
</dbReference>
<feature type="domain" description="Electron transfer flavoprotein alpha/beta-subunit N-terminal" evidence="8">
    <location>
        <begin position="23"/>
        <end position="212"/>
    </location>
</feature>
<evidence type="ECO:0000256" key="5">
    <source>
        <dbReference type="ARBA" id="ARBA00022448"/>
    </source>
</evidence>
<dbReference type="PANTHER" id="PTHR21294:SF8">
    <property type="entry name" value="ELECTRON TRANSFER FLAVOPROTEIN SUBUNIT BETA"/>
    <property type="match status" value="1"/>
</dbReference>
<dbReference type="CDD" id="cd01714">
    <property type="entry name" value="ETF_beta"/>
    <property type="match status" value="1"/>
</dbReference>
<dbReference type="InterPro" id="IPR033948">
    <property type="entry name" value="ETF_beta_N"/>
</dbReference>
<keyword evidence="6" id="KW-0249">Electron transport</keyword>
<accession>A0AAU8DNA7</accession>
<dbReference type="SUPFAM" id="SSF52402">
    <property type="entry name" value="Adenine nucleotide alpha hydrolases-like"/>
    <property type="match status" value="1"/>
</dbReference>
<dbReference type="GO" id="GO:0005829">
    <property type="term" value="C:cytosol"/>
    <property type="evidence" value="ECO:0007669"/>
    <property type="project" value="TreeGrafter"/>
</dbReference>
<evidence type="ECO:0000256" key="2">
    <source>
        <dbReference type="ARBA" id="ARBA00007557"/>
    </source>
</evidence>
<proteinExistence type="inferred from homology"/>
<dbReference type="Pfam" id="PF01012">
    <property type="entry name" value="ETF"/>
    <property type="match status" value="1"/>
</dbReference>
<comment type="cofactor">
    <cofactor evidence="1">
        <name>FAD</name>
        <dbReference type="ChEBI" id="CHEBI:57692"/>
    </cofactor>
</comment>
<dbReference type="PANTHER" id="PTHR21294">
    <property type="entry name" value="ELECTRON TRANSFER FLAVOPROTEIN BETA-SUBUNIT"/>
    <property type="match status" value="1"/>
</dbReference>
<organism evidence="9">
    <name type="scientific">Nakamurella sp. A5-74</name>
    <dbReference type="NCBI Taxonomy" id="3158264"/>
    <lineage>
        <taxon>Bacteria</taxon>
        <taxon>Bacillati</taxon>
        <taxon>Actinomycetota</taxon>
        <taxon>Actinomycetes</taxon>
        <taxon>Nakamurellales</taxon>
        <taxon>Nakamurellaceae</taxon>
        <taxon>Nakamurella</taxon>
    </lineage>
</organism>
<evidence type="ECO:0000256" key="6">
    <source>
        <dbReference type="ARBA" id="ARBA00022982"/>
    </source>
</evidence>
<evidence type="ECO:0000259" key="8">
    <source>
        <dbReference type="SMART" id="SM00893"/>
    </source>
</evidence>
<dbReference type="AlphaFoldDB" id="A0AAU8DNA7"/>
<evidence type="ECO:0000313" key="9">
    <source>
        <dbReference type="EMBL" id="XCG62990.1"/>
    </source>
</evidence>
<dbReference type="RefSeq" id="WP_353648605.1">
    <property type="nucleotide sequence ID" value="NZ_CP159218.1"/>
</dbReference>
<evidence type="ECO:0000256" key="1">
    <source>
        <dbReference type="ARBA" id="ARBA00001974"/>
    </source>
</evidence>
<evidence type="ECO:0000256" key="7">
    <source>
        <dbReference type="ARBA" id="ARBA00025649"/>
    </source>
</evidence>
<protein>
    <recommendedName>
        <fullName evidence="4">Electron transfer flavoprotein subunit beta</fullName>
    </recommendedName>
</protein>
<reference evidence="9" key="1">
    <citation type="submission" date="2024-05" db="EMBL/GenBank/DDBJ databases">
        <authorList>
            <person name="Cai S.Y."/>
            <person name="Jin L.M."/>
            <person name="Li H.R."/>
        </authorList>
    </citation>
    <scope>NUCLEOTIDE SEQUENCE</scope>
    <source>
        <strain evidence="9">A5-74</strain>
    </source>
</reference>
<sequence>MDIAVLVKQVPDTYGVRKLTTDTWVQDRAASDQVIDEIDTKGVEIALQLKEKHGGEVTVVTLGPASATDVLRKGLAMGADKAVHIVDDGLAGSDALGTSAALAAALATLSVDLIITGNEATDGRTGSVPAMLAERLGLPAVTSVRTIEIDGTTITAERVMDAGYSEVTASLPAVVSVNEKVGEPRYPNFKGIMSAKKKPVTTLSAADLGLDLATVGLAGASTQVVDGIPRPPRSAGQKITDDGNAGKAIAEYLAAQRLV</sequence>
<evidence type="ECO:0000256" key="4">
    <source>
        <dbReference type="ARBA" id="ARBA00016797"/>
    </source>
</evidence>
<dbReference type="InterPro" id="IPR014730">
    <property type="entry name" value="ETF_a/b_N"/>
</dbReference>
<evidence type="ECO:0000256" key="3">
    <source>
        <dbReference type="ARBA" id="ARBA00011355"/>
    </source>
</evidence>
<dbReference type="GO" id="GO:0009055">
    <property type="term" value="F:electron transfer activity"/>
    <property type="evidence" value="ECO:0007669"/>
    <property type="project" value="InterPro"/>
</dbReference>